<gene>
    <name evidence="1" type="ORF">IWZ03DRAFT_171700</name>
</gene>
<evidence type="ECO:0000313" key="2">
    <source>
        <dbReference type="Proteomes" id="UP001363622"/>
    </source>
</evidence>
<accession>A0ABR1KM73</accession>
<comment type="caution">
    <text evidence="1">The sequence shown here is derived from an EMBL/GenBank/DDBJ whole genome shotgun (WGS) entry which is preliminary data.</text>
</comment>
<evidence type="ECO:0000313" key="1">
    <source>
        <dbReference type="EMBL" id="KAK7517435.1"/>
    </source>
</evidence>
<name>A0ABR1KM73_9PEZI</name>
<proteinExistence type="predicted"/>
<dbReference type="EMBL" id="JBBPHU010000005">
    <property type="protein sequence ID" value="KAK7517435.1"/>
    <property type="molecule type" value="Genomic_DNA"/>
</dbReference>
<organism evidence="1 2">
    <name type="scientific">Phyllosticta citriasiana</name>
    <dbReference type="NCBI Taxonomy" id="595635"/>
    <lineage>
        <taxon>Eukaryota</taxon>
        <taxon>Fungi</taxon>
        <taxon>Dikarya</taxon>
        <taxon>Ascomycota</taxon>
        <taxon>Pezizomycotina</taxon>
        <taxon>Dothideomycetes</taxon>
        <taxon>Dothideomycetes incertae sedis</taxon>
        <taxon>Botryosphaeriales</taxon>
        <taxon>Phyllostictaceae</taxon>
        <taxon>Phyllosticta</taxon>
    </lineage>
</organism>
<reference evidence="1 2" key="1">
    <citation type="submission" date="2024-04" db="EMBL/GenBank/DDBJ databases">
        <title>Phyllosticta paracitricarpa is synonymous to the EU quarantine fungus P. citricarpa based on phylogenomic analyses.</title>
        <authorList>
            <consortium name="Lawrence Berkeley National Laboratory"/>
            <person name="Van Ingen-Buijs V.A."/>
            <person name="Van Westerhoven A.C."/>
            <person name="Haridas S."/>
            <person name="Skiadas P."/>
            <person name="Martin F."/>
            <person name="Groenewald J.Z."/>
            <person name="Crous P.W."/>
            <person name="Seidl M.F."/>
        </authorList>
    </citation>
    <scope>NUCLEOTIDE SEQUENCE [LARGE SCALE GENOMIC DNA]</scope>
    <source>
        <strain evidence="1 2">CBS 123371</strain>
    </source>
</reference>
<keyword evidence="2" id="KW-1185">Reference proteome</keyword>
<protein>
    <submittedName>
        <fullName evidence="1">Uncharacterized protein</fullName>
    </submittedName>
</protein>
<sequence length="235" mass="25564">MPKSPLPSTAQLITLDDQNKPLLLRRHVITPLDQLPILLFALLEPQHNQPAHTQLFLLNDEPPHLLGPGTRIKEVFRAPAKLVNKGLQFGNSRAAELVPLRRRFSLLLAPSQPRWGLLLFGHAQPEGQKQRLRVVLVERGHGRSRARDGAARWHRYRCCFEHADVGLFCETGAAGGFVAGECQRDVVALVLEAVDWAAAVGPANLLRAVVCHVARTVLAGACVSGGGGGLDRAAH</sequence>
<dbReference type="Proteomes" id="UP001363622">
    <property type="component" value="Unassembled WGS sequence"/>
</dbReference>